<dbReference type="PANTHER" id="PTHR42801:SF4">
    <property type="entry name" value="AHPC_TSA FAMILY PROTEIN"/>
    <property type="match status" value="1"/>
</dbReference>
<evidence type="ECO:0000256" key="6">
    <source>
        <dbReference type="ARBA" id="ARBA00023002"/>
    </source>
</evidence>
<dbReference type="EC" id="1.11.1.24" evidence="3"/>
<dbReference type="PIRSF" id="PIRSF000239">
    <property type="entry name" value="AHPC"/>
    <property type="match status" value="1"/>
</dbReference>
<evidence type="ECO:0000256" key="5">
    <source>
        <dbReference type="ARBA" id="ARBA00022862"/>
    </source>
</evidence>
<evidence type="ECO:0000256" key="12">
    <source>
        <dbReference type="ARBA" id="ARBA00049091"/>
    </source>
</evidence>
<evidence type="ECO:0000256" key="7">
    <source>
        <dbReference type="ARBA" id="ARBA00023157"/>
    </source>
</evidence>
<evidence type="ECO:0000256" key="11">
    <source>
        <dbReference type="ARBA" id="ARBA00042639"/>
    </source>
</evidence>
<evidence type="ECO:0000256" key="3">
    <source>
        <dbReference type="ARBA" id="ARBA00013017"/>
    </source>
</evidence>
<dbReference type="InterPro" id="IPR050924">
    <property type="entry name" value="Peroxiredoxin_BCP/PrxQ"/>
</dbReference>
<evidence type="ECO:0000256" key="8">
    <source>
        <dbReference type="ARBA" id="ARBA00023284"/>
    </source>
</evidence>
<organism evidence="15 16">
    <name type="scientific">Myxococcus llanfairpwllgwyngyllgogerychwyrndrobwllllantysiliogogogochensis</name>
    <dbReference type="NCBI Taxonomy" id="2590453"/>
    <lineage>
        <taxon>Bacteria</taxon>
        <taxon>Pseudomonadati</taxon>
        <taxon>Myxococcota</taxon>
        <taxon>Myxococcia</taxon>
        <taxon>Myxococcales</taxon>
        <taxon>Cystobacterineae</taxon>
        <taxon>Myxococcaceae</taxon>
        <taxon>Myxococcus</taxon>
    </lineage>
</organism>
<reference evidence="15 16" key="1">
    <citation type="submission" date="2019-06" db="EMBL/GenBank/DDBJ databases">
        <authorList>
            <person name="Livingstone P."/>
            <person name="Whitworth D."/>
        </authorList>
    </citation>
    <scope>NUCLEOTIDE SEQUENCE [LARGE SCALE GENOMIC DNA]</scope>
    <source>
        <strain evidence="15 16">AM401</strain>
    </source>
</reference>
<dbReference type="EMBL" id="VIFM01000036">
    <property type="protein sequence ID" value="TQF15778.1"/>
    <property type="molecule type" value="Genomic_DNA"/>
</dbReference>
<dbReference type="InterPro" id="IPR024706">
    <property type="entry name" value="Peroxiredoxin_AhpC-typ"/>
</dbReference>
<evidence type="ECO:0000256" key="10">
    <source>
        <dbReference type="ARBA" id="ARBA00038489"/>
    </source>
</evidence>
<sequence length="158" mass="17865">MLAIGDLAPDFSATDCHGAPLSLSALRGRRVVLFFFPKAFTLGCTIENRAFRDNHHRLQELGAELVGVSVDTQRTQCAFAEKEDIHFSLLGDPDRVISRAYDVLWPVLRVDRRVTFIIGPDGRIEDIIRHEVRVYRHLDDVLRYLESTPLSVAYDTAA</sequence>
<feature type="domain" description="Thioredoxin" evidence="14">
    <location>
        <begin position="2"/>
        <end position="150"/>
    </location>
</feature>
<name>A0A540X3F3_9BACT</name>
<evidence type="ECO:0000256" key="2">
    <source>
        <dbReference type="ARBA" id="ARBA00011245"/>
    </source>
</evidence>
<evidence type="ECO:0000256" key="13">
    <source>
        <dbReference type="PIRSR" id="PIRSR000239-1"/>
    </source>
</evidence>
<evidence type="ECO:0000256" key="1">
    <source>
        <dbReference type="ARBA" id="ARBA00003330"/>
    </source>
</evidence>
<evidence type="ECO:0000256" key="9">
    <source>
        <dbReference type="ARBA" id="ARBA00032824"/>
    </source>
</evidence>
<comment type="catalytic activity">
    <reaction evidence="12">
        <text>a hydroperoxide + [thioredoxin]-dithiol = an alcohol + [thioredoxin]-disulfide + H2O</text>
        <dbReference type="Rhea" id="RHEA:62620"/>
        <dbReference type="Rhea" id="RHEA-COMP:10698"/>
        <dbReference type="Rhea" id="RHEA-COMP:10700"/>
        <dbReference type="ChEBI" id="CHEBI:15377"/>
        <dbReference type="ChEBI" id="CHEBI:29950"/>
        <dbReference type="ChEBI" id="CHEBI:30879"/>
        <dbReference type="ChEBI" id="CHEBI:35924"/>
        <dbReference type="ChEBI" id="CHEBI:50058"/>
        <dbReference type="EC" id="1.11.1.24"/>
    </reaction>
</comment>
<dbReference type="Gene3D" id="3.40.30.10">
    <property type="entry name" value="Glutaredoxin"/>
    <property type="match status" value="1"/>
</dbReference>
<proteinExistence type="inferred from homology"/>
<dbReference type="RefSeq" id="WP_141642576.1">
    <property type="nucleotide sequence ID" value="NZ_VIFM01000036.1"/>
</dbReference>
<comment type="subunit">
    <text evidence="2">Monomer.</text>
</comment>
<dbReference type="OrthoDB" id="69195at2"/>
<dbReference type="PROSITE" id="PS51352">
    <property type="entry name" value="THIOREDOXIN_2"/>
    <property type="match status" value="1"/>
</dbReference>
<protein>
    <recommendedName>
        <fullName evidence="3">thioredoxin-dependent peroxiredoxin</fullName>
        <ecNumber evidence="3">1.11.1.24</ecNumber>
    </recommendedName>
    <alternativeName>
        <fullName evidence="9">Thioredoxin peroxidase</fullName>
    </alternativeName>
    <alternativeName>
        <fullName evidence="11">Thioredoxin-dependent peroxiredoxin Bcp</fullName>
    </alternativeName>
</protein>
<keyword evidence="7" id="KW-1015">Disulfide bond</keyword>
<gene>
    <name evidence="15" type="ORF">FJV41_11925</name>
</gene>
<keyword evidence="16" id="KW-1185">Reference proteome</keyword>
<evidence type="ECO:0000259" key="14">
    <source>
        <dbReference type="PROSITE" id="PS51352"/>
    </source>
</evidence>
<keyword evidence="8" id="KW-0676">Redox-active center</keyword>
<accession>A0A540X3F3</accession>
<dbReference type="GO" id="GO:0005737">
    <property type="term" value="C:cytoplasm"/>
    <property type="evidence" value="ECO:0007669"/>
    <property type="project" value="TreeGrafter"/>
</dbReference>
<dbReference type="InterPro" id="IPR000866">
    <property type="entry name" value="AhpC/TSA"/>
</dbReference>
<comment type="caution">
    <text evidence="15">The sequence shown here is derived from an EMBL/GenBank/DDBJ whole genome shotgun (WGS) entry which is preliminary data.</text>
</comment>
<dbReference type="PANTHER" id="PTHR42801">
    <property type="entry name" value="THIOREDOXIN-DEPENDENT PEROXIDE REDUCTASE"/>
    <property type="match status" value="1"/>
</dbReference>
<dbReference type="InterPro" id="IPR013766">
    <property type="entry name" value="Thioredoxin_domain"/>
</dbReference>
<dbReference type="Proteomes" id="UP000315369">
    <property type="component" value="Unassembled WGS sequence"/>
</dbReference>
<comment type="similarity">
    <text evidence="10">Belongs to the peroxiredoxin family. BCP/PrxQ subfamily.</text>
</comment>
<dbReference type="Pfam" id="PF00578">
    <property type="entry name" value="AhpC-TSA"/>
    <property type="match status" value="1"/>
</dbReference>
<dbReference type="GO" id="GO:0034599">
    <property type="term" value="P:cellular response to oxidative stress"/>
    <property type="evidence" value="ECO:0007669"/>
    <property type="project" value="TreeGrafter"/>
</dbReference>
<dbReference type="SUPFAM" id="SSF52833">
    <property type="entry name" value="Thioredoxin-like"/>
    <property type="match status" value="1"/>
</dbReference>
<dbReference type="CDD" id="cd03017">
    <property type="entry name" value="PRX_BCP"/>
    <property type="match status" value="1"/>
</dbReference>
<evidence type="ECO:0000313" key="16">
    <source>
        <dbReference type="Proteomes" id="UP000315369"/>
    </source>
</evidence>
<keyword evidence="4" id="KW-0575">Peroxidase</keyword>
<keyword evidence="6" id="KW-0560">Oxidoreductase</keyword>
<dbReference type="GO" id="GO:0008379">
    <property type="term" value="F:thioredoxin peroxidase activity"/>
    <property type="evidence" value="ECO:0007669"/>
    <property type="project" value="TreeGrafter"/>
</dbReference>
<comment type="function">
    <text evidence="1">Thiol-specific peroxidase that catalyzes the reduction of hydrogen peroxide and organic hydroperoxides to water and alcohols, respectively. Plays a role in cell protection against oxidative stress by detoxifying peroxides and as sensor of hydrogen peroxide-mediated signaling events.</text>
</comment>
<dbReference type="GO" id="GO:0045454">
    <property type="term" value="P:cell redox homeostasis"/>
    <property type="evidence" value="ECO:0007669"/>
    <property type="project" value="TreeGrafter"/>
</dbReference>
<evidence type="ECO:0000256" key="4">
    <source>
        <dbReference type="ARBA" id="ARBA00022559"/>
    </source>
</evidence>
<dbReference type="InterPro" id="IPR036249">
    <property type="entry name" value="Thioredoxin-like_sf"/>
</dbReference>
<evidence type="ECO:0000313" key="15">
    <source>
        <dbReference type="EMBL" id="TQF15778.1"/>
    </source>
</evidence>
<keyword evidence="5" id="KW-0049">Antioxidant</keyword>
<feature type="active site" description="Cysteine sulfenic acid (-SOH) intermediate; for peroxidase activity" evidence="13">
    <location>
        <position position="44"/>
    </location>
</feature>
<dbReference type="AlphaFoldDB" id="A0A540X3F3"/>